<dbReference type="AlphaFoldDB" id="A0AAE4TNF7"/>
<dbReference type="Proteomes" id="UP001187859">
    <property type="component" value="Unassembled WGS sequence"/>
</dbReference>
<keyword evidence="1" id="KW-0802">TPR repeat</keyword>
<proteinExistence type="predicted"/>
<name>A0AAE4TNF7_9GAMM</name>
<evidence type="ECO:0000256" key="1">
    <source>
        <dbReference type="PROSITE-ProRule" id="PRU00339"/>
    </source>
</evidence>
<dbReference type="PANTHER" id="PTHR41786">
    <property type="entry name" value="MOTILITY ACCESSORY FACTOR MAF"/>
    <property type="match status" value="1"/>
</dbReference>
<feature type="repeat" description="TPR" evidence="1">
    <location>
        <begin position="771"/>
        <end position="804"/>
    </location>
</feature>
<dbReference type="InterPro" id="IPR019734">
    <property type="entry name" value="TPR_rpt"/>
</dbReference>
<organism evidence="3 4">
    <name type="scientific">Shewanella xiamenensis</name>
    <dbReference type="NCBI Taxonomy" id="332186"/>
    <lineage>
        <taxon>Bacteria</taxon>
        <taxon>Pseudomonadati</taxon>
        <taxon>Pseudomonadota</taxon>
        <taxon>Gammaproteobacteria</taxon>
        <taxon>Alteromonadales</taxon>
        <taxon>Shewanellaceae</taxon>
        <taxon>Shewanella</taxon>
    </lineage>
</organism>
<gene>
    <name evidence="3" type="ORF">QM089_12555</name>
</gene>
<evidence type="ECO:0000313" key="4">
    <source>
        <dbReference type="Proteomes" id="UP001187859"/>
    </source>
</evidence>
<dbReference type="Gene3D" id="1.25.40.10">
    <property type="entry name" value="Tetratricopeptide repeat domain"/>
    <property type="match status" value="1"/>
</dbReference>
<reference evidence="3" key="1">
    <citation type="submission" date="2023-05" db="EMBL/GenBank/DDBJ databases">
        <title>Colonisation of extended spectrum b-lactamase- and carbapenemase-producing bacteria on hospital surfaces from low- and middle-income countries.</title>
        <authorList>
            <person name="Nieto-Rosado M."/>
            <person name="Sands K."/>
            <person name="Iregbu K."/>
            <person name="Zahra R."/>
            <person name="Mazarati J.B."/>
            <person name="Mehtar S."/>
            <person name="Barnards-Group B."/>
            <person name="Walsh T.R."/>
        </authorList>
    </citation>
    <scope>NUCLEOTIDE SEQUENCE</scope>
    <source>
        <strain evidence="3">PP-E493</strain>
    </source>
</reference>
<sequence>MQLQAHILNNFAISRFNEYYLPSINRHTFEGIDSKTLYNRRFRQSFSQQDKLHIVVGMDSGLLANYVLEQDLPLGAKFLFVELDEVMPLLVIDIPADKQSAIRIVNEASFIELMEHDEFKIYLIKGEYEIHQSLGVASQHLNAYSALFNRIETKIQDDYFTHRIGFNQKIFFQTQLENIADNQTPAKILRNRFSGKTCLIIAGGPSLDEHINWIKHNNDNLFIIAVSRIAGKLADNGISVDIITCVDPQDFSFDVSRDMFKLSHKTLLVNSYHVSHKVLSQWNGPKAYLGQRYPWSGKHDHDNIITVGPTVTNSSIRLAIEMGFTTLLLSGVDYCYSKSGYSHAKGTVEASIGPSLGRNNKWVETYAGLPAETPIQLIHAMESLAEEAKTYPEISFINLSINAAKIEGIVHMPTTAIVLSSFTDKSVIEVINEATPNAEDDLNSAIQACNKAISQLETLRQLTKKALTLAKTLNEDPQDACLTLDKINQIEEEINLHYATLSRLIKTYGYYEFSHFLTSRNTDSWTQSHINEMTLNYYEAFNTICHDILELTKKSYDNLKFRQLELNSTSLTLLAPIWLKKNQSGRIYIWNKNHKHPTLSESDQVIWNELAEQFSQDITLVSPVYVEALNKASTAENIYTKIMTLYAMRNNQGLSITVENLLPFVDGNPELQRLYHLALALQLSLEQQHQQALDALLALPEELCTEMELKHIILLALKLSKLELAESTLVKILAYSDEYMPQYAHILKLRGKIQESVNVYLDYLEKYPSDTQTWIKLGLFMVELGQAEGAHTAFTNALNADPSNQVAQHYVAELTRIMTEAQ</sequence>
<dbReference type="RefSeq" id="WP_317519983.1">
    <property type="nucleotide sequence ID" value="NZ_JASGOQ010000001.1"/>
</dbReference>
<protein>
    <submittedName>
        <fullName evidence="3">DUF115 domain-containing protein</fullName>
    </submittedName>
</protein>
<dbReference type="PANTHER" id="PTHR41786:SF1">
    <property type="entry name" value="6-HYDROXYMETHYLPTERIN DIPHOSPHOKINASE MPTE-LIKE DOMAIN-CONTAINING PROTEIN"/>
    <property type="match status" value="1"/>
</dbReference>
<dbReference type="SUPFAM" id="SSF48452">
    <property type="entry name" value="TPR-like"/>
    <property type="match status" value="1"/>
</dbReference>
<dbReference type="InterPro" id="IPR002826">
    <property type="entry name" value="MptE-like"/>
</dbReference>
<dbReference type="Pfam" id="PF01973">
    <property type="entry name" value="MptE-like"/>
    <property type="match status" value="1"/>
</dbReference>
<dbReference type="EMBL" id="JASGOQ010000001">
    <property type="protein sequence ID" value="MDV5391060.1"/>
    <property type="molecule type" value="Genomic_DNA"/>
</dbReference>
<comment type="caution">
    <text evidence="3">The sequence shown here is derived from an EMBL/GenBank/DDBJ whole genome shotgun (WGS) entry which is preliminary data.</text>
</comment>
<accession>A0AAE4TNF7</accession>
<dbReference type="InterPro" id="IPR011990">
    <property type="entry name" value="TPR-like_helical_dom_sf"/>
</dbReference>
<evidence type="ECO:0000313" key="3">
    <source>
        <dbReference type="EMBL" id="MDV5391060.1"/>
    </source>
</evidence>
<feature type="domain" description="6-hydroxymethylpterin diphosphokinase MptE-like" evidence="2">
    <location>
        <begin position="174"/>
        <end position="338"/>
    </location>
</feature>
<evidence type="ECO:0000259" key="2">
    <source>
        <dbReference type="Pfam" id="PF01973"/>
    </source>
</evidence>
<dbReference type="PROSITE" id="PS50005">
    <property type="entry name" value="TPR"/>
    <property type="match status" value="1"/>
</dbReference>